<evidence type="ECO:0000256" key="6">
    <source>
        <dbReference type="ARBA" id="ARBA00023027"/>
    </source>
</evidence>
<dbReference type="EMBL" id="OZ034688">
    <property type="protein sequence ID" value="CAL1328945.1"/>
    <property type="molecule type" value="Genomic_DNA"/>
</dbReference>
<protein>
    <recommendedName>
        <fullName evidence="7 8">Glutamine-dependent NAD(+) synthetase</fullName>
        <ecNumber evidence="7 8">6.3.5.1</ecNumber>
    </recommendedName>
    <alternativeName>
        <fullName evidence="7 8">NAD(+) synthase [glutamine-hydrolyzing]</fullName>
    </alternativeName>
</protein>
<dbReference type="GO" id="GO:0003952">
    <property type="term" value="F:NAD+ synthase (glutamine-hydrolyzing) activity"/>
    <property type="evidence" value="ECO:0007669"/>
    <property type="project" value="UniProtKB-EC"/>
</dbReference>
<feature type="binding site" evidence="7">
    <location>
        <position position="397"/>
    </location>
    <ligand>
        <name>deamido-NAD(+)</name>
        <dbReference type="ChEBI" id="CHEBI:58437"/>
        <note>ligand shared between two neighboring subunits</note>
    </ligand>
</feature>
<comment type="catalytic activity">
    <reaction evidence="7 8">
        <text>deamido-NAD(+) + L-glutamine + ATP + H2O = L-glutamate + AMP + diphosphate + NAD(+) + H(+)</text>
        <dbReference type="Rhea" id="RHEA:24384"/>
        <dbReference type="ChEBI" id="CHEBI:15377"/>
        <dbReference type="ChEBI" id="CHEBI:15378"/>
        <dbReference type="ChEBI" id="CHEBI:29985"/>
        <dbReference type="ChEBI" id="CHEBI:30616"/>
        <dbReference type="ChEBI" id="CHEBI:33019"/>
        <dbReference type="ChEBI" id="CHEBI:57540"/>
        <dbReference type="ChEBI" id="CHEBI:58359"/>
        <dbReference type="ChEBI" id="CHEBI:58437"/>
        <dbReference type="ChEBI" id="CHEBI:456215"/>
        <dbReference type="EC" id="6.3.5.1"/>
    </reaction>
</comment>
<dbReference type="Gene3D" id="3.60.110.10">
    <property type="entry name" value="Carbon-nitrogen hydrolase"/>
    <property type="match status" value="1"/>
</dbReference>
<evidence type="ECO:0000256" key="3">
    <source>
        <dbReference type="ARBA" id="ARBA00022598"/>
    </source>
</evidence>
<reference evidence="11" key="1">
    <citation type="submission" date="2024-04" db="EMBL/GenBank/DDBJ databases">
        <authorList>
            <person name="Manzano-Marin A."/>
            <person name="Manzano-Marin A."/>
            <person name="Alejandro Manzano Marin A."/>
        </authorList>
    </citation>
    <scope>NUCLEOTIDE SEQUENCE [LARGE SCALE GENOMIC DNA]</scope>
    <source>
        <strain evidence="11">TABTEA</strain>
    </source>
</reference>
<dbReference type="EC" id="6.3.5.1" evidence="7 8"/>
<evidence type="ECO:0000256" key="4">
    <source>
        <dbReference type="ARBA" id="ARBA00022741"/>
    </source>
</evidence>
<feature type="binding site" evidence="7">
    <location>
        <position position="368"/>
    </location>
    <ligand>
        <name>deamido-NAD(+)</name>
        <dbReference type="ChEBI" id="CHEBI:58437"/>
        <note>ligand shared between two neighboring subunits</note>
    </ligand>
</feature>
<keyword evidence="5 7" id="KW-0067">ATP-binding</keyword>
<dbReference type="Pfam" id="PF00795">
    <property type="entry name" value="CN_hydrolase"/>
    <property type="match status" value="1"/>
</dbReference>
<name>A0ABP1CD28_9GAMM</name>
<dbReference type="CDD" id="cd07570">
    <property type="entry name" value="GAT_Gln-NAD-synth"/>
    <property type="match status" value="1"/>
</dbReference>
<dbReference type="PROSITE" id="PS50263">
    <property type="entry name" value="CN_HYDROLASE"/>
    <property type="match status" value="1"/>
</dbReference>
<evidence type="ECO:0000256" key="2">
    <source>
        <dbReference type="ARBA" id="ARBA00007145"/>
    </source>
</evidence>
<evidence type="ECO:0000256" key="9">
    <source>
        <dbReference type="RuleBase" id="RU003811"/>
    </source>
</evidence>
<dbReference type="InterPro" id="IPR014445">
    <property type="entry name" value="Gln-dep_NAD_synthase"/>
</dbReference>
<dbReference type="InterPro" id="IPR036526">
    <property type="entry name" value="C-N_Hydrolase_sf"/>
</dbReference>
<dbReference type="PIRSF" id="PIRSF006630">
    <property type="entry name" value="NADS_GAT"/>
    <property type="match status" value="1"/>
</dbReference>
<proteinExistence type="inferred from homology"/>
<dbReference type="SUPFAM" id="SSF56317">
    <property type="entry name" value="Carbon-nitrogen hydrolase"/>
    <property type="match status" value="1"/>
</dbReference>
<dbReference type="InterPro" id="IPR014729">
    <property type="entry name" value="Rossmann-like_a/b/a_fold"/>
</dbReference>
<comment type="similarity">
    <text evidence="2 7 8">In the C-terminal section; belongs to the NAD synthetase family.</text>
</comment>
<dbReference type="HAMAP" id="MF_02090">
    <property type="entry name" value="NadE_glutamine_dep"/>
    <property type="match status" value="1"/>
</dbReference>
<dbReference type="SUPFAM" id="SSF52402">
    <property type="entry name" value="Adenine nucleotide alpha hydrolases-like"/>
    <property type="match status" value="1"/>
</dbReference>
<evidence type="ECO:0000313" key="12">
    <source>
        <dbReference type="Proteomes" id="UP001497533"/>
    </source>
</evidence>
<evidence type="ECO:0000256" key="1">
    <source>
        <dbReference type="ARBA" id="ARBA00005188"/>
    </source>
</evidence>
<evidence type="ECO:0000313" key="11">
    <source>
        <dbReference type="EMBL" id="CAL1328945.1"/>
    </source>
</evidence>
<dbReference type="PANTHER" id="PTHR23090:SF9">
    <property type="entry name" value="GLUTAMINE-DEPENDENT NAD(+) SYNTHETASE"/>
    <property type="match status" value="1"/>
</dbReference>
<feature type="active site" description="Nucleophile; for glutaminase activity" evidence="7">
    <location>
        <position position="147"/>
    </location>
</feature>
<comment type="pathway">
    <text evidence="1 7 8">Cofactor biosynthesis; NAD(+) biosynthesis; NAD(+) from deamido-NAD(+) (L-Gln route): step 1/1.</text>
</comment>
<evidence type="ECO:0000256" key="8">
    <source>
        <dbReference type="PIRNR" id="PIRNR006630"/>
    </source>
</evidence>
<accession>A0ABP1CD28</accession>
<dbReference type="InterPro" id="IPR003010">
    <property type="entry name" value="C-N_Hydrolase"/>
</dbReference>
<dbReference type="NCBIfam" id="TIGR00552">
    <property type="entry name" value="nadE"/>
    <property type="match status" value="1"/>
</dbReference>
<feature type="domain" description="CN hydrolase" evidence="10">
    <location>
        <begin position="5"/>
        <end position="246"/>
    </location>
</feature>
<evidence type="ECO:0000256" key="7">
    <source>
        <dbReference type="HAMAP-Rule" id="MF_02090"/>
    </source>
</evidence>
<feature type="binding site" evidence="7">
    <location>
        <position position="173"/>
    </location>
    <ligand>
        <name>L-glutamine</name>
        <dbReference type="ChEBI" id="CHEBI:58359"/>
    </ligand>
</feature>
<feature type="active site" description="Proton acceptor; for glutaminase activity" evidence="7">
    <location>
        <position position="44"/>
    </location>
</feature>
<dbReference type="PANTHER" id="PTHR23090">
    <property type="entry name" value="NH 3 /GLUTAMINE-DEPENDENT NAD + SYNTHETASE"/>
    <property type="match status" value="1"/>
</dbReference>
<gene>
    <name evidence="7 11" type="primary">nadE</name>
    <name evidence="11" type="ORF">PRHACTZTBTEA_005</name>
</gene>
<dbReference type="CDD" id="cd00553">
    <property type="entry name" value="NAD_synthase"/>
    <property type="match status" value="1"/>
</dbReference>
<dbReference type="RefSeq" id="WP_341765009.1">
    <property type="nucleotide sequence ID" value="NZ_OZ034688.1"/>
</dbReference>
<organism evidence="11 12">
    <name type="scientific">Candidatus Providencia siddallii</name>
    <dbReference type="NCBI Taxonomy" id="1715285"/>
    <lineage>
        <taxon>Bacteria</taxon>
        <taxon>Pseudomonadati</taxon>
        <taxon>Pseudomonadota</taxon>
        <taxon>Gammaproteobacteria</taxon>
        <taxon>Enterobacterales</taxon>
        <taxon>Morganellaceae</taxon>
        <taxon>Providencia</taxon>
    </lineage>
</organism>
<feature type="binding site" evidence="7">
    <location>
        <position position="179"/>
    </location>
    <ligand>
        <name>L-glutamine</name>
        <dbReference type="ChEBI" id="CHEBI:58359"/>
    </ligand>
</feature>
<dbReference type="InterPro" id="IPR003694">
    <property type="entry name" value="NAD_synthase"/>
</dbReference>
<keyword evidence="4 7" id="KW-0547">Nucleotide-binding</keyword>
<keyword evidence="3 7" id="KW-0436">Ligase</keyword>
<feature type="binding site" evidence="7">
    <location>
        <position position="507"/>
    </location>
    <ligand>
        <name>deamido-NAD(+)</name>
        <dbReference type="ChEBI" id="CHEBI:58437"/>
        <note>ligand shared between two neighboring subunits</note>
    </ligand>
</feature>
<dbReference type="NCBIfam" id="NF010588">
    <property type="entry name" value="PRK13981.1"/>
    <property type="match status" value="1"/>
</dbReference>
<dbReference type="InterPro" id="IPR022310">
    <property type="entry name" value="NAD/GMP_synthase"/>
</dbReference>
<feature type="active site" description="For glutaminase activity" evidence="7">
    <location>
        <position position="111"/>
    </location>
</feature>
<dbReference type="Proteomes" id="UP001497533">
    <property type="component" value="Chromosome"/>
</dbReference>
<sequence length="539" mass="62034">MNRTLSISIAQLNLLVGDIKGNSERILKIVKKYDKYSDIIIFSELSLTGYPPEDLIFRSDFKKDCLIQLKRIQKASKHTAIILGHPWYEKNKIFNALSFFYKEKLISRYFKQSLPNYGVFDELRYFTSVHKNCIVKFKNYRLGLLICEDIWNNKIINSIKNAGAEMLLTINASPFEIHKQKIRNNLLFYHCKKFNIPIIYLNQVGAQDELIFDGNSIILANKGKQIYQLNEFKEQIATVYFKNLTLINKNKKNKKTSYIEQTYKALVMSTYDYINKNNFNGAILGLSGGIDSSLTVTIAVDAIGKERVQAIMMPFRYTRKISILNAKIQAKLLGIKINIININSIFDEFIKLIKPIIKDIKYTVVEENIQARCRAIILMAISNKYNKLVLTTSNKSESAVGYSTLYGDLAGGFNILKDISKTLVFKLAKYRNTISTIIPKNIINRAPSAELAPRQLDQDTLPPYSVLDKILKEYIENNLSKNELIKLGFNKKIVYKIIDLIDNNEYKRRQSPIGPKITVRNFGKDRRYPITSGFKNKII</sequence>
<feature type="binding site" evidence="7">
    <location>
        <begin position="285"/>
        <end position="292"/>
    </location>
    <ligand>
        <name>ATP</name>
        <dbReference type="ChEBI" id="CHEBI:30616"/>
    </ligand>
</feature>
<keyword evidence="12" id="KW-1185">Reference proteome</keyword>
<dbReference type="Gene3D" id="3.40.50.620">
    <property type="entry name" value="HUPs"/>
    <property type="match status" value="1"/>
</dbReference>
<feature type="binding site" evidence="7">
    <location>
        <position position="117"/>
    </location>
    <ligand>
        <name>L-glutamine</name>
        <dbReference type="ChEBI" id="CHEBI:58359"/>
    </ligand>
</feature>
<comment type="similarity">
    <text evidence="9">Belongs to the NAD synthetase family.</text>
</comment>
<dbReference type="Pfam" id="PF02540">
    <property type="entry name" value="NAD_synthase"/>
    <property type="match status" value="1"/>
</dbReference>
<comment type="caution">
    <text evidence="7">Lacks conserved residue(s) required for the propagation of feature annotation.</text>
</comment>
<evidence type="ECO:0000256" key="5">
    <source>
        <dbReference type="ARBA" id="ARBA00022840"/>
    </source>
</evidence>
<feature type="binding site" evidence="7">
    <location>
        <position position="392"/>
    </location>
    <ligand>
        <name>ATP</name>
        <dbReference type="ChEBI" id="CHEBI:30616"/>
    </ligand>
</feature>
<comment type="function">
    <text evidence="7">Catalyzes the ATP-dependent amidation of deamido-NAD to form NAD. Uses L-glutamine as a nitrogen source.</text>
</comment>
<keyword evidence="6 7" id="KW-0520">NAD</keyword>
<evidence type="ECO:0000259" key="10">
    <source>
        <dbReference type="PROSITE" id="PS50263"/>
    </source>
</evidence>